<comment type="caution">
    <text evidence="2">The sequence shown here is derived from an EMBL/GenBank/DDBJ whole genome shotgun (WGS) entry which is preliminary data.</text>
</comment>
<evidence type="ECO:0000313" key="2">
    <source>
        <dbReference type="EMBL" id="CAK0878250.1"/>
    </source>
</evidence>
<keyword evidence="3" id="KW-1185">Reference proteome</keyword>
<feature type="non-terminal residue" evidence="2">
    <location>
        <position position="162"/>
    </location>
</feature>
<gene>
    <name evidence="2" type="ORF">PCOR1329_LOCUS62076</name>
</gene>
<name>A0ABN9W0K7_9DINO</name>
<reference evidence="2" key="1">
    <citation type="submission" date="2023-10" db="EMBL/GenBank/DDBJ databases">
        <authorList>
            <person name="Chen Y."/>
            <person name="Shah S."/>
            <person name="Dougan E. K."/>
            <person name="Thang M."/>
            <person name="Chan C."/>
        </authorList>
    </citation>
    <scope>NUCLEOTIDE SEQUENCE [LARGE SCALE GENOMIC DNA]</scope>
</reference>
<organism evidence="2 3">
    <name type="scientific">Prorocentrum cordatum</name>
    <dbReference type="NCBI Taxonomy" id="2364126"/>
    <lineage>
        <taxon>Eukaryota</taxon>
        <taxon>Sar</taxon>
        <taxon>Alveolata</taxon>
        <taxon>Dinophyceae</taxon>
        <taxon>Prorocentrales</taxon>
        <taxon>Prorocentraceae</taxon>
        <taxon>Prorocentrum</taxon>
    </lineage>
</organism>
<protein>
    <submittedName>
        <fullName evidence="2">Uncharacterized protein</fullName>
    </submittedName>
</protein>
<feature type="region of interest" description="Disordered" evidence="1">
    <location>
        <begin position="1"/>
        <end position="87"/>
    </location>
</feature>
<evidence type="ECO:0000313" key="3">
    <source>
        <dbReference type="Proteomes" id="UP001189429"/>
    </source>
</evidence>
<dbReference type="Proteomes" id="UP001189429">
    <property type="component" value="Unassembled WGS sequence"/>
</dbReference>
<dbReference type="EMBL" id="CAUYUJ010017829">
    <property type="protein sequence ID" value="CAK0878250.1"/>
    <property type="molecule type" value="Genomic_DNA"/>
</dbReference>
<proteinExistence type="predicted"/>
<feature type="compositionally biased region" description="Basic and acidic residues" evidence="1">
    <location>
        <begin position="1"/>
        <end position="11"/>
    </location>
</feature>
<accession>A0ABN9W0K7</accession>
<sequence length="162" mass="16930">MAKEMRVRLERSAVATAREGRGGPNQWTRDRTLQMKRGRGARGRSGGGVKHGCTIPHGPSPCESAARAAGDEAEAESRCGSASAGRGPLPLSVRLHAAGLPPGLLRLGGLLELAQLGLQLGVERPLPLLHFLLALPGLPVHLGLRGARRPPRGPRLAGPRPA</sequence>
<evidence type="ECO:0000256" key="1">
    <source>
        <dbReference type="SAM" id="MobiDB-lite"/>
    </source>
</evidence>